<protein>
    <recommendedName>
        <fullName evidence="12">RNA polymerase II subunit B1 CTD phosphatase RPAP2 homolog</fullName>
        <ecNumber evidence="12">3.1.3.16</ecNumber>
    </recommendedName>
</protein>
<evidence type="ECO:0000259" key="14">
    <source>
        <dbReference type="PROSITE" id="PS51479"/>
    </source>
</evidence>
<evidence type="ECO:0000256" key="3">
    <source>
        <dbReference type="ARBA" id="ARBA00022723"/>
    </source>
</evidence>
<evidence type="ECO:0000256" key="9">
    <source>
        <dbReference type="ARBA" id="ARBA00047761"/>
    </source>
</evidence>
<dbReference type="EMBL" id="JANBUL010000290">
    <property type="protein sequence ID" value="KAJ2777468.1"/>
    <property type="molecule type" value="Genomic_DNA"/>
</dbReference>
<dbReference type="GO" id="GO:0008420">
    <property type="term" value="F:RNA polymerase II CTD heptapeptide repeat phosphatase activity"/>
    <property type="evidence" value="ECO:0007669"/>
    <property type="project" value="UniProtKB-UniRule"/>
</dbReference>
<dbReference type="GO" id="GO:0005634">
    <property type="term" value="C:nucleus"/>
    <property type="evidence" value="ECO:0007669"/>
    <property type="project" value="UniProtKB-SubCell"/>
</dbReference>
<sequence length="505" mass="53966">MATRRKGKAVADGAQQRRAAAVRESARARLQYERLSLQWCEKLFAPVGEATLREAARYLTPADYDGVVAERAADDLCGYPLCARKARPVDARYHISLAKRKVLDVSEQASYCSSQCMVGSRFYRLQLPEDPIYMRRRDGALDIDIVPLAAEPAAAPTEDTDLMGWYRASLAGKMKIPDAVAASSPLKIVEHDTSSAAASTSNDAIAQLSYAEIEGFKPEKDTQHIKKAVRKVNAAAAAAKGAAKPVPEKGSRPANVASTAGDSADAVDVTRDAASTAKAPIDDDDGVLQLGVGGKASNVNQLLGMLSLSDGDDDDDDDNGSDDEIDSDTGHFAKLFGGGGSRSSGPRLSLFGRMWTLVDTIATRCTMAFLRDLKQAGSAAGLQGRAVDYYASPGDQAMAKRHELFVGPMARALDELRRSLRVGTPLELEMRMLASTLELRSNMVMFSPGERQLLAAVFLLALARSMPPLAQEVAAASAELGAVLGGLGSDRSRLDMMAGRLHEPY</sequence>
<dbReference type="OrthoDB" id="2590500at2759"/>
<evidence type="ECO:0000256" key="13">
    <source>
        <dbReference type="SAM" id="MobiDB-lite"/>
    </source>
</evidence>
<feature type="compositionally biased region" description="Acidic residues" evidence="13">
    <location>
        <begin position="310"/>
        <end position="327"/>
    </location>
</feature>
<evidence type="ECO:0000256" key="8">
    <source>
        <dbReference type="ARBA" id="ARBA00023242"/>
    </source>
</evidence>
<evidence type="ECO:0000256" key="2">
    <source>
        <dbReference type="ARBA" id="ARBA00005676"/>
    </source>
</evidence>
<keyword evidence="4 12" id="KW-0863">Zinc-finger</keyword>
<evidence type="ECO:0000256" key="1">
    <source>
        <dbReference type="ARBA" id="ARBA00004123"/>
    </source>
</evidence>
<evidence type="ECO:0000256" key="6">
    <source>
        <dbReference type="ARBA" id="ARBA00022833"/>
    </source>
</evidence>
<dbReference type="InterPro" id="IPR038534">
    <property type="entry name" value="Rtr1/RPAP2_sf"/>
</dbReference>
<evidence type="ECO:0000256" key="12">
    <source>
        <dbReference type="RuleBase" id="RU367080"/>
    </source>
</evidence>
<evidence type="ECO:0000256" key="7">
    <source>
        <dbReference type="ARBA" id="ARBA00022912"/>
    </source>
</evidence>
<evidence type="ECO:0000256" key="5">
    <source>
        <dbReference type="ARBA" id="ARBA00022801"/>
    </source>
</evidence>
<gene>
    <name evidence="15" type="ORF">H4R18_005146</name>
</gene>
<feature type="domain" description="RTR1-type" evidence="14">
    <location>
        <begin position="54"/>
        <end position="136"/>
    </location>
</feature>
<comment type="catalytic activity">
    <reaction evidence="10 12">
        <text>O-phospho-L-threonyl-[protein] + H2O = L-threonyl-[protein] + phosphate</text>
        <dbReference type="Rhea" id="RHEA:47004"/>
        <dbReference type="Rhea" id="RHEA-COMP:11060"/>
        <dbReference type="Rhea" id="RHEA-COMP:11605"/>
        <dbReference type="ChEBI" id="CHEBI:15377"/>
        <dbReference type="ChEBI" id="CHEBI:30013"/>
        <dbReference type="ChEBI" id="CHEBI:43474"/>
        <dbReference type="ChEBI" id="CHEBI:61977"/>
        <dbReference type="EC" id="3.1.3.16"/>
    </reaction>
</comment>
<evidence type="ECO:0000256" key="4">
    <source>
        <dbReference type="ARBA" id="ARBA00022771"/>
    </source>
</evidence>
<comment type="subcellular location">
    <subcellularLocation>
        <location evidence="1 12">Nucleus</location>
    </subcellularLocation>
</comment>
<dbReference type="GO" id="GO:0005737">
    <property type="term" value="C:cytoplasm"/>
    <property type="evidence" value="ECO:0007669"/>
    <property type="project" value="TreeGrafter"/>
</dbReference>
<evidence type="ECO:0000256" key="10">
    <source>
        <dbReference type="ARBA" id="ARBA00048336"/>
    </source>
</evidence>
<dbReference type="Proteomes" id="UP001140217">
    <property type="component" value="Unassembled WGS sequence"/>
</dbReference>
<evidence type="ECO:0000313" key="16">
    <source>
        <dbReference type="Proteomes" id="UP001140217"/>
    </source>
</evidence>
<name>A0A9W8LFA2_9FUNG</name>
<dbReference type="InterPro" id="IPR007308">
    <property type="entry name" value="Rtr1/RPAP2_dom"/>
</dbReference>
<dbReference type="PANTHER" id="PTHR14732:SF0">
    <property type="entry name" value="RNA POLYMERASE II SUBUNIT B1 CTD PHOSPHATASE RPAP2-RELATED"/>
    <property type="match status" value="1"/>
</dbReference>
<dbReference type="GO" id="GO:0008270">
    <property type="term" value="F:zinc ion binding"/>
    <property type="evidence" value="ECO:0007669"/>
    <property type="project" value="UniProtKB-KW"/>
</dbReference>
<dbReference type="EC" id="3.1.3.16" evidence="12"/>
<organism evidence="15 16">
    <name type="scientific">Coemansia javaensis</name>
    <dbReference type="NCBI Taxonomy" id="2761396"/>
    <lineage>
        <taxon>Eukaryota</taxon>
        <taxon>Fungi</taxon>
        <taxon>Fungi incertae sedis</taxon>
        <taxon>Zoopagomycota</taxon>
        <taxon>Kickxellomycotina</taxon>
        <taxon>Kickxellomycetes</taxon>
        <taxon>Kickxellales</taxon>
        <taxon>Kickxellaceae</taxon>
        <taxon>Coemansia</taxon>
    </lineage>
</organism>
<proteinExistence type="inferred from homology"/>
<comment type="caution">
    <text evidence="15">The sequence shown here is derived from an EMBL/GenBank/DDBJ whole genome shotgun (WGS) entry which is preliminary data.</text>
</comment>
<keyword evidence="8 12" id="KW-0539">Nucleus</keyword>
<dbReference type="InterPro" id="IPR039693">
    <property type="entry name" value="Rtr1/RPAP2"/>
</dbReference>
<dbReference type="AlphaFoldDB" id="A0A9W8LFA2"/>
<dbReference type="PROSITE" id="PS51479">
    <property type="entry name" value="ZF_RTR1"/>
    <property type="match status" value="1"/>
</dbReference>
<keyword evidence="3 12" id="KW-0479">Metal-binding</keyword>
<dbReference type="GO" id="GO:0043175">
    <property type="term" value="F:RNA polymerase core enzyme binding"/>
    <property type="evidence" value="ECO:0007669"/>
    <property type="project" value="UniProtKB-UniRule"/>
</dbReference>
<comment type="similarity">
    <text evidence="2 11 12">Belongs to the RPAP2 family.</text>
</comment>
<feature type="region of interest" description="Disordered" evidence="13">
    <location>
        <begin position="239"/>
        <end position="267"/>
    </location>
</feature>
<reference evidence="15" key="1">
    <citation type="submission" date="2022-07" db="EMBL/GenBank/DDBJ databases">
        <title>Phylogenomic reconstructions and comparative analyses of Kickxellomycotina fungi.</title>
        <authorList>
            <person name="Reynolds N.K."/>
            <person name="Stajich J.E."/>
            <person name="Barry K."/>
            <person name="Grigoriev I.V."/>
            <person name="Crous P."/>
            <person name="Smith M.E."/>
        </authorList>
    </citation>
    <scope>NUCLEOTIDE SEQUENCE</scope>
    <source>
        <strain evidence="15">NBRC 105414</strain>
    </source>
</reference>
<comment type="function">
    <text evidence="12">Putative RNA polymerase II subunit B1 C-terminal domain (CTD) phosphatase involved in RNA polymerase II transcription regulation.</text>
</comment>
<dbReference type="PANTHER" id="PTHR14732">
    <property type="entry name" value="RNA POLYMERASE II SUBUNIT B1 CTD PHOSPHATASE RPAP2-RELATED"/>
    <property type="match status" value="1"/>
</dbReference>
<comment type="catalytic activity">
    <reaction evidence="9 12">
        <text>O-phospho-L-seryl-[protein] + H2O = L-seryl-[protein] + phosphate</text>
        <dbReference type="Rhea" id="RHEA:20629"/>
        <dbReference type="Rhea" id="RHEA-COMP:9863"/>
        <dbReference type="Rhea" id="RHEA-COMP:11604"/>
        <dbReference type="ChEBI" id="CHEBI:15377"/>
        <dbReference type="ChEBI" id="CHEBI:29999"/>
        <dbReference type="ChEBI" id="CHEBI:43474"/>
        <dbReference type="ChEBI" id="CHEBI:83421"/>
        <dbReference type="EC" id="3.1.3.16"/>
    </reaction>
</comment>
<evidence type="ECO:0000313" key="15">
    <source>
        <dbReference type="EMBL" id="KAJ2777468.1"/>
    </source>
</evidence>
<keyword evidence="5 12" id="KW-0378">Hydrolase</keyword>
<keyword evidence="6 12" id="KW-0862">Zinc</keyword>
<feature type="region of interest" description="Disordered" evidence="13">
    <location>
        <begin position="306"/>
        <end position="343"/>
    </location>
</feature>
<dbReference type="Gene3D" id="1.25.40.820">
    <property type="match status" value="1"/>
</dbReference>
<dbReference type="Pfam" id="PF04181">
    <property type="entry name" value="RPAP2_Rtr1"/>
    <property type="match status" value="1"/>
</dbReference>
<keyword evidence="7 12" id="KW-0904">Protein phosphatase</keyword>
<accession>A0A9W8LFA2</accession>
<evidence type="ECO:0000256" key="11">
    <source>
        <dbReference type="PROSITE-ProRule" id="PRU00812"/>
    </source>
</evidence>
<keyword evidence="16" id="KW-1185">Reference proteome</keyword>